<proteinExistence type="predicted"/>
<gene>
    <name evidence="1" type="ORF">BRW62_01275</name>
</gene>
<dbReference type="Proteomes" id="UP000231057">
    <property type="component" value="Chromosome"/>
</dbReference>
<dbReference type="Gene3D" id="3.40.50.1820">
    <property type="entry name" value="alpha/beta hydrolase"/>
    <property type="match status" value="1"/>
</dbReference>
<sequence>MQYIYLHGFASSPRSSKAQYFSDRFRELGLSLLTPDLNQGDFFHLSLSRQIQQVISLLRQDELVTLIGSSFGGLTAAWVAQRCPQVKQLFLLAPAFEFAAQWLPRLGSQLHQWQRTGSLAVYHYTEQRWLPLSYGFVEDLQTYDDAALQRPVPTLIFHGTADDVISVAASRHYNEGRPWVSRVELDSDHTLTNAQEAIWGMMYPLIYQQLQVVS</sequence>
<dbReference type="KEGG" id="slw:BRW62_01275"/>
<reference evidence="1 2" key="1">
    <citation type="submission" date="2016-11" db="EMBL/GenBank/DDBJ databases">
        <title>Complete genome sequence of thermophilic cyanobacteria strain Synechococcus sp. PCC6715.</title>
        <authorList>
            <person name="Tang J."/>
            <person name="Daroch M."/>
            <person name="Liang Y."/>
            <person name="Jiang D."/>
            <person name="Shah M."/>
        </authorList>
    </citation>
    <scope>NUCLEOTIDE SEQUENCE [LARGE SCALE GENOMIC DNA]</scope>
    <source>
        <strain evidence="1 2">PCC 6715</strain>
    </source>
</reference>
<evidence type="ECO:0000313" key="2">
    <source>
        <dbReference type="Proteomes" id="UP000231057"/>
    </source>
</evidence>
<evidence type="ECO:0000313" key="1">
    <source>
        <dbReference type="EMBL" id="ATS17601.1"/>
    </source>
</evidence>
<dbReference type="SUPFAM" id="SSF53474">
    <property type="entry name" value="alpha/beta-Hydrolases"/>
    <property type="match status" value="1"/>
</dbReference>
<dbReference type="OrthoDB" id="9814831at2"/>
<dbReference type="InterPro" id="IPR029058">
    <property type="entry name" value="AB_hydrolase_fold"/>
</dbReference>
<protein>
    <submittedName>
        <fullName evidence="1">Esterase</fullName>
    </submittedName>
</protein>
<dbReference type="Pfam" id="PF05728">
    <property type="entry name" value="UPF0227"/>
    <property type="match status" value="1"/>
</dbReference>
<dbReference type="AlphaFoldDB" id="A0A2D2PZE4"/>
<accession>A0A2D2PZE4</accession>
<reference evidence="2" key="2">
    <citation type="journal article" date="2022" name="Front. Microbiol.">
        <title>Comparative Genomic Analysis Revealed Distinct Molecular Components and Organization of CO2-Concentrating Mechanism in Thermophilic Cyanobacteria.</title>
        <authorList>
            <person name="Tang J."/>
            <person name="Zhou H."/>
            <person name="Yao D."/>
            <person name="Riaz S."/>
            <person name="You D."/>
            <person name="Klepacz-Smolka A."/>
            <person name="Daroch M."/>
        </authorList>
    </citation>
    <scope>NUCLEOTIDE SEQUENCE [LARGE SCALE GENOMIC DNA]</scope>
    <source>
        <strain evidence="2">PCC 6715</strain>
    </source>
</reference>
<dbReference type="RefSeq" id="WP_099797796.1">
    <property type="nucleotide sequence ID" value="NZ_CP018092.1"/>
</dbReference>
<name>A0A2D2PZE4_PARLV</name>
<keyword evidence="2" id="KW-1185">Reference proteome</keyword>
<dbReference type="EMBL" id="CP018092">
    <property type="protein sequence ID" value="ATS17601.1"/>
    <property type="molecule type" value="Genomic_DNA"/>
</dbReference>
<dbReference type="InterPro" id="IPR008886">
    <property type="entry name" value="UPF0227/Esterase_YqiA"/>
</dbReference>
<organism evidence="1 2">
    <name type="scientific">Parathermosynechococcus lividus PCC 6715</name>
    <dbReference type="NCBI Taxonomy" id="1917166"/>
    <lineage>
        <taxon>Bacteria</taxon>
        <taxon>Bacillati</taxon>
        <taxon>Cyanobacteriota</taxon>
        <taxon>Cyanophyceae</taxon>
        <taxon>Acaryochloridales</taxon>
        <taxon>Thermosynechococcaceae</taxon>
        <taxon>Parathermosynechococcus</taxon>
    </lineage>
</organism>